<dbReference type="SUPFAM" id="SSF53822">
    <property type="entry name" value="Periplasmic binding protein-like I"/>
    <property type="match status" value="1"/>
</dbReference>
<evidence type="ECO:0000256" key="1">
    <source>
        <dbReference type="ARBA" id="ARBA00004370"/>
    </source>
</evidence>
<evidence type="ECO:0000313" key="8">
    <source>
        <dbReference type="Proteomes" id="UP000032141"/>
    </source>
</evidence>
<evidence type="ECO:0000256" key="2">
    <source>
        <dbReference type="ARBA" id="ARBA00022692"/>
    </source>
</evidence>
<dbReference type="HOGENOM" id="CLU_827292_0_0_1"/>
<keyword evidence="2" id="KW-0812">Transmembrane</keyword>
<accession>A0A0D3C2T5</accession>
<proteinExistence type="predicted"/>
<feature type="region of interest" description="Disordered" evidence="5">
    <location>
        <begin position="232"/>
        <end position="256"/>
    </location>
</feature>
<dbReference type="InterPro" id="IPR015683">
    <property type="entry name" value="Ionotropic_Glu_rcpt"/>
</dbReference>
<name>A0A0D3C2T5_BRAOL</name>
<evidence type="ECO:0000313" key="7">
    <source>
        <dbReference type="EnsemblPlants" id="Bo4g168130.1"/>
    </source>
</evidence>
<dbReference type="Proteomes" id="UP000032141">
    <property type="component" value="Chromosome C4"/>
</dbReference>
<reference evidence="7" key="2">
    <citation type="submission" date="2015-03" db="UniProtKB">
        <authorList>
            <consortium name="EnsemblPlants"/>
        </authorList>
    </citation>
    <scope>IDENTIFICATION</scope>
</reference>
<dbReference type="AlphaFoldDB" id="A0A0D3C2T5"/>
<keyword evidence="3" id="KW-1133">Transmembrane helix</keyword>
<dbReference type="Gramene" id="Bo4g168130.1">
    <property type="protein sequence ID" value="Bo4g168130.1"/>
    <property type="gene ID" value="Bo4g168130"/>
</dbReference>
<feature type="domain" description="Receptor ligand binding region" evidence="6">
    <location>
        <begin position="21"/>
        <end position="112"/>
    </location>
</feature>
<reference evidence="7 8" key="1">
    <citation type="journal article" date="2014" name="Genome Biol.">
        <title>Transcriptome and methylome profiling reveals relics of genome dominance in the mesopolyploid Brassica oleracea.</title>
        <authorList>
            <person name="Parkin I.A."/>
            <person name="Koh C."/>
            <person name="Tang H."/>
            <person name="Robinson S.J."/>
            <person name="Kagale S."/>
            <person name="Clarke W.E."/>
            <person name="Town C.D."/>
            <person name="Nixon J."/>
            <person name="Krishnakumar V."/>
            <person name="Bidwell S.L."/>
            <person name="Denoeud F."/>
            <person name="Belcram H."/>
            <person name="Links M.G."/>
            <person name="Just J."/>
            <person name="Clarke C."/>
            <person name="Bender T."/>
            <person name="Huebert T."/>
            <person name="Mason A.S."/>
            <person name="Pires J.C."/>
            <person name="Barker G."/>
            <person name="Moore J."/>
            <person name="Walley P.G."/>
            <person name="Manoli S."/>
            <person name="Batley J."/>
            <person name="Edwards D."/>
            <person name="Nelson M.N."/>
            <person name="Wang X."/>
            <person name="Paterson A.H."/>
            <person name="King G."/>
            <person name="Bancroft I."/>
            <person name="Chalhoub B."/>
            <person name="Sharpe A.G."/>
        </authorList>
    </citation>
    <scope>NUCLEOTIDE SEQUENCE</scope>
    <source>
        <strain evidence="7 8">cv. TO1000</strain>
    </source>
</reference>
<organism evidence="7 8">
    <name type="scientific">Brassica oleracea var. oleracea</name>
    <dbReference type="NCBI Taxonomy" id="109376"/>
    <lineage>
        <taxon>Eukaryota</taxon>
        <taxon>Viridiplantae</taxon>
        <taxon>Streptophyta</taxon>
        <taxon>Embryophyta</taxon>
        <taxon>Tracheophyta</taxon>
        <taxon>Spermatophyta</taxon>
        <taxon>Magnoliopsida</taxon>
        <taxon>eudicotyledons</taxon>
        <taxon>Gunneridae</taxon>
        <taxon>Pentapetalae</taxon>
        <taxon>rosids</taxon>
        <taxon>malvids</taxon>
        <taxon>Brassicales</taxon>
        <taxon>Brassicaceae</taxon>
        <taxon>Brassiceae</taxon>
        <taxon>Brassica</taxon>
    </lineage>
</organism>
<dbReference type="eggNOG" id="KOG1052">
    <property type="taxonomic scope" value="Eukaryota"/>
</dbReference>
<dbReference type="PANTHER" id="PTHR18966">
    <property type="entry name" value="IONOTROPIC GLUTAMATE RECEPTOR"/>
    <property type="match status" value="1"/>
</dbReference>
<dbReference type="Pfam" id="PF01094">
    <property type="entry name" value="ANF_receptor"/>
    <property type="match status" value="1"/>
</dbReference>
<evidence type="ECO:0000256" key="4">
    <source>
        <dbReference type="ARBA" id="ARBA00023136"/>
    </source>
</evidence>
<dbReference type="InterPro" id="IPR001828">
    <property type="entry name" value="ANF_lig-bd_rcpt"/>
</dbReference>
<dbReference type="SUPFAM" id="SSF53850">
    <property type="entry name" value="Periplasmic binding protein-like II"/>
    <property type="match status" value="1"/>
</dbReference>
<comment type="subcellular location">
    <subcellularLocation>
        <location evidence="1">Membrane</location>
    </subcellularLocation>
</comment>
<keyword evidence="8" id="KW-1185">Reference proteome</keyword>
<dbReference type="Gene3D" id="3.40.50.2300">
    <property type="match status" value="1"/>
</dbReference>
<dbReference type="GO" id="GO:0016020">
    <property type="term" value="C:membrane"/>
    <property type="evidence" value="ECO:0007669"/>
    <property type="project" value="UniProtKB-SubCell"/>
</dbReference>
<evidence type="ECO:0000259" key="6">
    <source>
        <dbReference type="Pfam" id="PF01094"/>
    </source>
</evidence>
<evidence type="ECO:0000256" key="3">
    <source>
        <dbReference type="ARBA" id="ARBA00022989"/>
    </source>
</evidence>
<dbReference type="Gene3D" id="3.40.190.10">
    <property type="entry name" value="Periplasmic binding protein-like II"/>
    <property type="match status" value="1"/>
</dbReference>
<dbReference type="InterPro" id="IPR028082">
    <property type="entry name" value="Peripla_BP_I"/>
</dbReference>
<evidence type="ECO:0000256" key="5">
    <source>
        <dbReference type="SAM" id="MobiDB-lite"/>
    </source>
</evidence>
<protein>
    <recommendedName>
        <fullName evidence="6">Receptor ligand binding region domain-containing protein</fullName>
    </recommendedName>
</protein>
<keyword evidence="4" id="KW-0472">Membrane</keyword>
<dbReference type="EnsemblPlants" id="Bo4g168130.1">
    <property type="protein sequence ID" value="Bo4g168130.1"/>
    <property type="gene ID" value="Bo4g168130"/>
</dbReference>
<dbReference type="STRING" id="109376.A0A0D3C2T5"/>
<sequence>MWTTNSEKESCHTWLTLYKIRSVISLEASNDQITNQLYKLMTMQTRVFVAHMPPNLGFRVIQKARDIGMMGEGYVWIFTDGMTNWISSTEHMFDAAVGDITIRANRVLSVDFTLPYTESGVFMLVPMKDIENNTWFFLQPWSLDLWVFPKNSPLTDDVSRAILEVIENDEMQQIEDKWFFKKSNCSDPTLIPSHNRLSDSEISFWRKLTILVRSFDEKDIKSHMFKDSAVHNVSSPSTQCTPRSSTMQNIPWPQNPSENMEFELRRVSLVPSEEFFTPQLEQDEDEEANTLREILEELGKAKRMKWYGRIESRGRVLSPEALTGREASSLGVEIEP</sequence>